<evidence type="ECO:0000256" key="10">
    <source>
        <dbReference type="RuleBase" id="RU365087"/>
    </source>
</evidence>
<dbReference type="GO" id="GO:0015450">
    <property type="term" value="F:protein-transporting ATPase activity"/>
    <property type="evidence" value="ECO:0007669"/>
    <property type="project" value="UniProtKB-UniRule"/>
</dbReference>
<proteinExistence type="inferred from homology"/>
<dbReference type="PATRIC" id="fig|742817.3.peg.2894"/>
<keyword evidence="13" id="KW-1185">Reference proteome</keyword>
<keyword evidence="6 10" id="KW-0653">Protein transport</keyword>
<dbReference type="GO" id="GO:0043952">
    <property type="term" value="P:protein transport by the Sec complex"/>
    <property type="evidence" value="ECO:0007669"/>
    <property type="project" value="TreeGrafter"/>
</dbReference>
<feature type="compositionally biased region" description="Polar residues" evidence="11">
    <location>
        <begin position="111"/>
        <end position="122"/>
    </location>
</feature>
<keyword evidence="8 10" id="KW-0811">Translocation</keyword>
<protein>
    <recommendedName>
        <fullName evidence="10">Protein-export membrane protein SecG</fullName>
    </recommendedName>
</protein>
<gene>
    <name evidence="12" type="ORF">HMPREF9449_02703</name>
</gene>
<evidence type="ECO:0000256" key="7">
    <source>
        <dbReference type="ARBA" id="ARBA00022989"/>
    </source>
</evidence>
<dbReference type="GO" id="GO:0005886">
    <property type="term" value="C:plasma membrane"/>
    <property type="evidence" value="ECO:0007669"/>
    <property type="project" value="UniProtKB-SubCell"/>
</dbReference>
<evidence type="ECO:0000256" key="3">
    <source>
        <dbReference type="ARBA" id="ARBA00022448"/>
    </source>
</evidence>
<sequence length="122" mass="12838">MYTAISVLIVIICILLILIVLVQNSKGGGLASSFAASNQIMGVRKTTDFLEKATWTLAGAMLLLCVIAALAIPRGEIGGKSAIQEQVQKAPSNQVIPPFTTQPQGDQTPTGNETTPAENTQE</sequence>
<keyword evidence="5 10" id="KW-0812">Transmembrane</keyword>
<organism evidence="12 13">
    <name type="scientific">Odoribacter laneus YIT 12061</name>
    <dbReference type="NCBI Taxonomy" id="742817"/>
    <lineage>
        <taxon>Bacteria</taxon>
        <taxon>Pseudomonadati</taxon>
        <taxon>Bacteroidota</taxon>
        <taxon>Bacteroidia</taxon>
        <taxon>Bacteroidales</taxon>
        <taxon>Odoribacteraceae</taxon>
        <taxon>Odoribacter</taxon>
    </lineage>
</organism>
<feature type="transmembrane region" description="Helical" evidence="10">
    <location>
        <begin position="55"/>
        <end position="72"/>
    </location>
</feature>
<comment type="caution">
    <text evidence="12">The sequence shown here is derived from an EMBL/GenBank/DDBJ whole genome shotgun (WGS) entry which is preliminary data.</text>
</comment>
<dbReference type="Pfam" id="PF03840">
    <property type="entry name" value="SecG"/>
    <property type="match status" value="1"/>
</dbReference>
<evidence type="ECO:0000256" key="4">
    <source>
        <dbReference type="ARBA" id="ARBA00022475"/>
    </source>
</evidence>
<dbReference type="GO" id="GO:0065002">
    <property type="term" value="P:intracellular protein transmembrane transport"/>
    <property type="evidence" value="ECO:0007669"/>
    <property type="project" value="TreeGrafter"/>
</dbReference>
<dbReference type="InterPro" id="IPR004692">
    <property type="entry name" value="SecG"/>
</dbReference>
<dbReference type="STRING" id="742817.HMPREF9449_02703"/>
<keyword evidence="4 10" id="KW-1003">Cell membrane</keyword>
<dbReference type="RefSeq" id="WP_009137847.1">
    <property type="nucleotide sequence ID" value="NZ_JH594597.1"/>
</dbReference>
<dbReference type="EMBL" id="ADMC01000028">
    <property type="protein sequence ID" value="EHP45731.1"/>
    <property type="molecule type" value="Genomic_DNA"/>
</dbReference>
<dbReference type="Proteomes" id="UP000004892">
    <property type="component" value="Unassembled WGS sequence"/>
</dbReference>
<evidence type="ECO:0000313" key="12">
    <source>
        <dbReference type="EMBL" id="EHP45731.1"/>
    </source>
</evidence>
<evidence type="ECO:0000256" key="11">
    <source>
        <dbReference type="SAM" id="MobiDB-lite"/>
    </source>
</evidence>
<evidence type="ECO:0000256" key="8">
    <source>
        <dbReference type="ARBA" id="ARBA00023010"/>
    </source>
</evidence>
<dbReference type="PRINTS" id="PR01651">
    <property type="entry name" value="SECGEXPORT"/>
</dbReference>
<dbReference type="NCBIfam" id="TIGR00810">
    <property type="entry name" value="secG"/>
    <property type="match status" value="1"/>
</dbReference>
<dbReference type="eggNOG" id="COG1314">
    <property type="taxonomic scope" value="Bacteria"/>
</dbReference>
<dbReference type="AlphaFoldDB" id="H1DKB7"/>
<dbReference type="PANTHER" id="PTHR34182">
    <property type="entry name" value="PROTEIN-EXPORT MEMBRANE PROTEIN SECG"/>
    <property type="match status" value="1"/>
</dbReference>
<reference evidence="12 13" key="1">
    <citation type="submission" date="2012-01" db="EMBL/GenBank/DDBJ databases">
        <title>The Genome Sequence of Odoribacter laneus YIT 12061.</title>
        <authorList>
            <consortium name="The Broad Institute Genome Sequencing Platform"/>
            <person name="Earl A."/>
            <person name="Ward D."/>
            <person name="Feldgarden M."/>
            <person name="Gevers D."/>
            <person name="Morotomi M."/>
            <person name="Young S.K."/>
            <person name="Zeng Q."/>
            <person name="Gargeya S."/>
            <person name="Fitzgerald M."/>
            <person name="Haas B."/>
            <person name="Abouelleil A."/>
            <person name="Alvarado L."/>
            <person name="Arachchi H.M."/>
            <person name="Berlin A."/>
            <person name="Chapman S.B."/>
            <person name="Gearin G."/>
            <person name="Goldberg J."/>
            <person name="Griggs A."/>
            <person name="Gujja S."/>
            <person name="Hansen M."/>
            <person name="Heiman D."/>
            <person name="Howarth C."/>
            <person name="Larimer J."/>
            <person name="Lui A."/>
            <person name="MacDonald P.J.P."/>
            <person name="McCowen C."/>
            <person name="Montmayeur A."/>
            <person name="Murphy C."/>
            <person name="Neiman D."/>
            <person name="Pearson M."/>
            <person name="Priest M."/>
            <person name="Roberts A."/>
            <person name="Saif S."/>
            <person name="Shea T."/>
            <person name="Sisk P."/>
            <person name="Stolte C."/>
            <person name="Sykes S."/>
            <person name="Wortman J."/>
            <person name="Nusbaum C."/>
            <person name="Birren B."/>
        </authorList>
    </citation>
    <scope>NUCLEOTIDE SEQUENCE [LARGE SCALE GENOMIC DNA]</scope>
    <source>
        <strain evidence="12 13">YIT 12061</strain>
    </source>
</reference>
<evidence type="ECO:0000256" key="9">
    <source>
        <dbReference type="ARBA" id="ARBA00023136"/>
    </source>
</evidence>
<dbReference type="GeneID" id="98070234"/>
<feature type="compositionally biased region" description="Polar residues" evidence="11">
    <location>
        <begin position="83"/>
        <end position="95"/>
    </location>
</feature>
<evidence type="ECO:0000313" key="13">
    <source>
        <dbReference type="Proteomes" id="UP000004892"/>
    </source>
</evidence>
<dbReference type="GO" id="GO:0009306">
    <property type="term" value="P:protein secretion"/>
    <property type="evidence" value="ECO:0007669"/>
    <property type="project" value="UniProtKB-UniRule"/>
</dbReference>
<name>H1DKB7_9BACT</name>
<feature type="compositionally biased region" description="Low complexity" evidence="11">
    <location>
        <begin position="97"/>
        <end position="110"/>
    </location>
</feature>
<evidence type="ECO:0000256" key="1">
    <source>
        <dbReference type="ARBA" id="ARBA00004651"/>
    </source>
</evidence>
<dbReference type="PANTHER" id="PTHR34182:SF1">
    <property type="entry name" value="PROTEIN-EXPORT MEMBRANE PROTEIN SECG"/>
    <property type="match status" value="1"/>
</dbReference>
<evidence type="ECO:0000256" key="2">
    <source>
        <dbReference type="ARBA" id="ARBA00008445"/>
    </source>
</evidence>
<comment type="subcellular location">
    <subcellularLocation>
        <location evidence="1 10">Cell membrane</location>
        <topology evidence="1 10">Multi-pass membrane protein</topology>
    </subcellularLocation>
</comment>
<accession>H1DKB7</accession>
<feature type="region of interest" description="Disordered" evidence="11">
    <location>
        <begin position="83"/>
        <end position="122"/>
    </location>
</feature>
<keyword evidence="3 10" id="KW-0813">Transport</keyword>
<keyword evidence="7 10" id="KW-1133">Transmembrane helix</keyword>
<comment type="similarity">
    <text evidence="2 10">Belongs to the SecG family.</text>
</comment>
<keyword evidence="9 10" id="KW-0472">Membrane</keyword>
<evidence type="ECO:0000256" key="6">
    <source>
        <dbReference type="ARBA" id="ARBA00022927"/>
    </source>
</evidence>
<comment type="function">
    <text evidence="10">Involved in protein export. Participates in an early event of protein translocation.</text>
</comment>
<evidence type="ECO:0000256" key="5">
    <source>
        <dbReference type="ARBA" id="ARBA00022692"/>
    </source>
</evidence>
<comment type="caution">
    <text evidence="10">Lacks conserved residue(s) required for the propagation of feature annotation.</text>
</comment>
<dbReference type="HOGENOM" id="CLU_094156_1_0_10"/>